<feature type="domain" description="Hemimethylated DNA-binding" evidence="2">
    <location>
        <begin position="5"/>
        <end position="104"/>
    </location>
</feature>
<dbReference type="KEGG" id="mey:TM49_16450"/>
<reference evidence="3 4" key="1">
    <citation type="journal article" date="2015" name="Genome Announc.">
        <title>Complete genome sequence of Martelella endophytica YC6887, which has antifungal activity associated with a halophyte.</title>
        <authorList>
            <person name="Khan A."/>
            <person name="Khan H."/>
            <person name="Chung E.J."/>
            <person name="Hossain M.T."/>
            <person name="Chung Y.R."/>
        </authorList>
    </citation>
    <scope>NUCLEOTIDE SEQUENCE [LARGE SCALE GENOMIC DNA]</scope>
    <source>
        <strain evidence="3">YC6887</strain>
    </source>
</reference>
<dbReference type="NCBIfam" id="TIGR02097">
    <property type="entry name" value="yccV"/>
    <property type="match status" value="1"/>
</dbReference>
<dbReference type="PATRIC" id="fig|1486262.3.peg.3401"/>
<evidence type="ECO:0000259" key="2">
    <source>
        <dbReference type="SMART" id="SM00992"/>
    </source>
</evidence>
<accession>A0A0D5LW70</accession>
<keyword evidence="3" id="KW-0238">DNA-binding</keyword>
<dbReference type="EMBL" id="CP010803">
    <property type="protein sequence ID" value="AJY48281.1"/>
    <property type="molecule type" value="Genomic_DNA"/>
</dbReference>
<dbReference type="Proteomes" id="UP000032611">
    <property type="component" value="Chromosome"/>
</dbReference>
<dbReference type="Pfam" id="PF08755">
    <property type="entry name" value="YccV-like"/>
    <property type="match status" value="1"/>
</dbReference>
<proteinExistence type="predicted"/>
<dbReference type="AlphaFoldDB" id="A0A0D5LW70"/>
<keyword evidence="4" id="KW-1185">Reference proteome</keyword>
<evidence type="ECO:0000313" key="3">
    <source>
        <dbReference type="EMBL" id="AJY48281.1"/>
    </source>
</evidence>
<dbReference type="SUPFAM" id="SSF141255">
    <property type="entry name" value="YccV-like"/>
    <property type="match status" value="1"/>
</dbReference>
<protein>
    <recommendedName>
        <fullName evidence="1">Heat shock protein HspQ</fullName>
    </recommendedName>
</protein>
<dbReference type="InterPro" id="IPR011722">
    <property type="entry name" value="Hemimethylated_DNA-bd_dom"/>
</dbReference>
<sequence length="109" mass="12537">MKIRDAKFNLGDVVRHRTLPFRGVVFDVDAEYARTEEWYQSLPPEIRPDKNQPFYHLVAENDEKGYVAYVSEANLVVDTSGEPLRNPQVGEIFTLSENGHLSPRYSVCH</sequence>
<dbReference type="OrthoDB" id="9797680at2"/>
<dbReference type="RefSeq" id="WP_045685363.1">
    <property type="nucleotide sequence ID" value="NZ_CP010803.1"/>
</dbReference>
<organism evidence="3 4">
    <name type="scientific">Martelella endophytica</name>
    <dbReference type="NCBI Taxonomy" id="1486262"/>
    <lineage>
        <taxon>Bacteria</taxon>
        <taxon>Pseudomonadati</taxon>
        <taxon>Pseudomonadota</taxon>
        <taxon>Alphaproteobacteria</taxon>
        <taxon>Hyphomicrobiales</taxon>
        <taxon>Aurantimonadaceae</taxon>
        <taxon>Martelella</taxon>
    </lineage>
</organism>
<dbReference type="STRING" id="1486262.TM49_16450"/>
<dbReference type="Gene3D" id="2.30.30.390">
    <property type="entry name" value="Hemimethylated DNA-binding domain"/>
    <property type="match status" value="1"/>
</dbReference>
<dbReference type="HOGENOM" id="CLU_123865_0_1_5"/>
<dbReference type="InterPro" id="IPR036623">
    <property type="entry name" value="Hemimethylated_DNA-bd_sf"/>
</dbReference>
<dbReference type="GO" id="GO:0003677">
    <property type="term" value="F:DNA binding"/>
    <property type="evidence" value="ECO:0007669"/>
    <property type="project" value="UniProtKB-UniRule"/>
</dbReference>
<gene>
    <name evidence="3" type="ORF">TM49_16450</name>
</gene>
<evidence type="ECO:0000256" key="1">
    <source>
        <dbReference type="NCBIfam" id="TIGR02097"/>
    </source>
</evidence>
<dbReference type="SMART" id="SM00992">
    <property type="entry name" value="YccV-like"/>
    <property type="match status" value="1"/>
</dbReference>
<evidence type="ECO:0000313" key="4">
    <source>
        <dbReference type="Proteomes" id="UP000032611"/>
    </source>
</evidence>
<name>A0A0D5LW70_MAREN</name>